<reference evidence="1 2" key="1">
    <citation type="submission" date="2016-07" db="EMBL/GenBank/DDBJ databases">
        <title>Genome of Pelobium manganitolerans.</title>
        <authorList>
            <person name="Wu S."/>
            <person name="Wang G."/>
        </authorList>
    </citation>
    <scope>NUCLEOTIDE SEQUENCE [LARGE SCALE GENOMIC DNA]</scope>
    <source>
        <strain evidence="1 2">YS-25</strain>
    </source>
</reference>
<name>A0A419S237_9SPHI</name>
<sequence length="236" mass="25687">MKLIVCFMAAAFLAAPSDDKVGLSGIISNESERNFGYGHAGSNADYILKLRNATLPVTLLDFSLKTLSQSVKLYWATAAEKNTSHFVLWRSADGKSFEQIAQIAAKGNTSAVTNYQYTDNVPFGGRNYYALELLDVDGTKSRLKVITANFSLAQEKLYASFSSGKSLGVAIVASCAQANASVRVYNANGSLVRKANIPIIIGRNNLEFDTFDFSPGVYVVCVRLSDEVLTQKISFY</sequence>
<evidence type="ECO:0008006" key="3">
    <source>
        <dbReference type="Google" id="ProtNLM"/>
    </source>
</evidence>
<dbReference type="Proteomes" id="UP000283433">
    <property type="component" value="Unassembled WGS sequence"/>
</dbReference>
<evidence type="ECO:0000313" key="1">
    <source>
        <dbReference type="EMBL" id="RKD12795.1"/>
    </source>
</evidence>
<dbReference type="EMBL" id="MBTA01000029">
    <property type="protein sequence ID" value="RKD12795.1"/>
    <property type="molecule type" value="Genomic_DNA"/>
</dbReference>
<proteinExistence type="predicted"/>
<protein>
    <recommendedName>
        <fullName evidence="3">Secretion system C-terminal sorting domain-containing protein</fullName>
    </recommendedName>
</protein>
<dbReference type="InterPro" id="IPR013783">
    <property type="entry name" value="Ig-like_fold"/>
</dbReference>
<dbReference type="NCBIfam" id="TIGR04183">
    <property type="entry name" value="Por_Secre_tail"/>
    <property type="match status" value="1"/>
</dbReference>
<gene>
    <name evidence="1" type="ORF">BCY91_11130</name>
</gene>
<keyword evidence="2" id="KW-1185">Reference proteome</keyword>
<dbReference type="RefSeq" id="WP_182995416.1">
    <property type="nucleotide sequence ID" value="NZ_MBTA01000029.1"/>
</dbReference>
<comment type="caution">
    <text evidence="1">The sequence shown here is derived from an EMBL/GenBank/DDBJ whole genome shotgun (WGS) entry which is preliminary data.</text>
</comment>
<accession>A0A419S237</accession>
<evidence type="ECO:0000313" key="2">
    <source>
        <dbReference type="Proteomes" id="UP000283433"/>
    </source>
</evidence>
<dbReference type="AlphaFoldDB" id="A0A419S237"/>
<dbReference type="Gene3D" id="2.60.40.10">
    <property type="entry name" value="Immunoglobulins"/>
    <property type="match status" value="1"/>
</dbReference>
<organism evidence="1 2">
    <name type="scientific">Pelobium manganitolerans</name>
    <dbReference type="NCBI Taxonomy" id="1842495"/>
    <lineage>
        <taxon>Bacteria</taxon>
        <taxon>Pseudomonadati</taxon>
        <taxon>Bacteroidota</taxon>
        <taxon>Sphingobacteriia</taxon>
        <taxon>Sphingobacteriales</taxon>
        <taxon>Sphingobacteriaceae</taxon>
        <taxon>Pelobium</taxon>
    </lineage>
</organism>
<dbReference type="InterPro" id="IPR026444">
    <property type="entry name" value="Secre_tail"/>
</dbReference>